<dbReference type="Proteomes" id="UP000266172">
    <property type="component" value="Unassembled WGS sequence"/>
</dbReference>
<comment type="caution">
    <text evidence="3">The sequence shown here is derived from an EMBL/GenBank/DDBJ whole genome shotgun (WGS) entry which is preliminary data.</text>
</comment>
<organism evidence="3 4">
    <name type="scientific">Roseburia hominis</name>
    <dbReference type="NCBI Taxonomy" id="301301"/>
    <lineage>
        <taxon>Bacteria</taxon>
        <taxon>Bacillati</taxon>
        <taxon>Bacillota</taxon>
        <taxon>Clostridia</taxon>
        <taxon>Lachnospirales</taxon>
        <taxon>Lachnospiraceae</taxon>
        <taxon>Roseburia</taxon>
    </lineage>
</organism>
<dbReference type="EMBL" id="QRVL01000011">
    <property type="protein sequence ID" value="RGS38769.1"/>
    <property type="molecule type" value="Genomic_DNA"/>
</dbReference>
<gene>
    <name evidence="3" type="ORF">DWX93_12365</name>
</gene>
<dbReference type="InterPro" id="IPR036465">
    <property type="entry name" value="vWFA_dom_sf"/>
</dbReference>
<dbReference type="CDD" id="cd00198">
    <property type="entry name" value="vWFA"/>
    <property type="match status" value="1"/>
</dbReference>
<feature type="domain" description="VWA-like" evidence="1">
    <location>
        <begin position="299"/>
        <end position="437"/>
    </location>
</feature>
<dbReference type="Pfam" id="PF09967">
    <property type="entry name" value="DUF2201"/>
    <property type="match status" value="1"/>
</dbReference>
<feature type="domain" description="Putative metallopeptidase" evidence="2">
    <location>
        <begin position="39"/>
        <end position="173"/>
    </location>
</feature>
<reference evidence="3 4" key="1">
    <citation type="submission" date="2018-08" db="EMBL/GenBank/DDBJ databases">
        <title>A genome reference for cultivated species of the human gut microbiota.</title>
        <authorList>
            <person name="Zou Y."/>
            <person name="Xue W."/>
            <person name="Luo G."/>
        </authorList>
    </citation>
    <scope>NUCLEOTIDE SEQUENCE [LARGE SCALE GENOMIC DNA]</scope>
    <source>
        <strain evidence="3 4">AF22-12AC</strain>
    </source>
</reference>
<dbReference type="Pfam" id="PF13203">
    <property type="entry name" value="DUF2201_N"/>
    <property type="match status" value="1"/>
</dbReference>
<name>A0A395V5I0_9FIRM</name>
<sequence>MGHIQTQEEWEVQMAEKILSYVRNELYLELRYLDVAFSALVPQADASLQSFATDGGHLFYSTEQILRVFEKNAPYLNRAYLHTVLHCIFSHPWIAGNRDRRLWNLACDVAVEYTIDGLGKKCTKRILSWTRQKLYEELREQKKGVSAAVVYDLLWERYFPLPAEGMPVCEEWQALAREFYTDSHKYWPKREDDAAKCAAAADNQKKWNQIARQTRMEQERRGEKPKDGEDLLAAQLAAGKSRRSYRDFLQKFAVLHEELHADPEEFDLSYYTYGLSVYGNLPLIEPLESREVKKIHEFVIVIDTSYSTSGELVEQFLRETANILHQSDSFFARSVIRVLQCDNVVRSDAKITGEQEMEAFLRDFTLLGGGGTDFRPAFSYVNDLLEQGELKELAGLLYFTDGKGRYPAKRPDYRTAFLFLEDYDEAAVPPWAMRLLLEKEEFLN</sequence>
<dbReference type="PANTHER" id="PTHR38730">
    <property type="entry name" value="SLL7028 PROTEIN"/>
    <property type="match status" value="1"/>
</dbReference>
<dbReference type="PANTHER" id="PTHR38730:SF1">
    <property type="entry name" value="SLL7028 PROTEIN"/>
    <property type="match status" value="1"/>
</dbReference>
<evidence type="ECO:0000313" key="4">
    <source>
        <dbReference type="Proteomes" id="UP000266172"/>
    </source>
</evidence>
<evidence type="ECO:0000313" key="3">
    <source>
        <dbReference type="EMBL" id="RGS38769.1"/>
    </source>
</evidence>
<accession>A0A395V5I0</accession>
<dbReference type="InterPro" id="IPR025154">
    <property type="entry name" value="Put_metallopeptidase_dom"/>
</dbReference>
<dbReference type="SUPFAM" id="SSF53300">
    <property type="entry name" value="vWA-like"/>
    <property type="match status" value="1"/>
</dbReference>
<dbReference type="AlphaFoldDB" id="A0A395V5I0"/>
<protein>
    <submittedName>
        <fullName evidence="3">Metallopeptidase</fullName>
    </submittedName>
</protein>
<evidence type="ECO:0000259" key="1">
    <source>
        <dbReference type="Pfam" id="PF09967"/>
    </source>
</evidence>
<dbReference type="RefSeq" id="WP_118097833.1">
    <property type="nucleotide sequence ID" value="NZ_CAUELN010000003.1"/>
</dbReference>
<dbReference type="InterPro" id="IPR018698">
    <property type="entry name" value="VWA-like_dom"/>
</dbReference>
<evidence type="ECO:0000259" key="2">
    <source>
        <dbReference type="Pfam" id="PF13203"/>
    </source>
</evidence>
<proteinExistence type="predicted"/>